<protein>
    <submittedName>
        <fullName evidence="2">Uncharacterized protein</fullName>
    </submittedName>
</protein>
<feature type="compositionally biased region" description="Pro residues" evidence="1">
    <location>
        <begin position="30"/>
        <end position="41"/>
    </location>
</feature>
<reference evidence="2 3" key="1">
    <citation type="submission" date="2017-08" db="EMBL/GenBank/DDBJ databases">
        <title>Complete Genome Sequence of Streptomyces formicae KY5, the formicamycin producer.</title>
        <authorList>
            <person name="Holmes N.A."/>
            <person name="Devine R."/>
            <person name="Qin Z."/>
            <person name="Seipke R.F."/>
            <person name="Wilkinson B."/>
            <person name="Hutchings M.I."/>
        </authorList>
    </citation>
    <scope>NUCLEOTIDE SEQUENCE [LARGE SCALE GENOMIC DNA]</scope>
    <source>
        <strain evidence="2 3">KY5</strain>
    </source>
</reference>
<sequence length="73" mass="7755">MWHVADARVDPRRLPGLDHPPQPTHLSPPTIGPPTISPAPAPGYASSARHVMIGDEPLAYDVTPSVDEVDAVN</sequence>
<dbReference type="KEGG" id="sfk:KY5_4953"/>
<name>A0A291QE34_9ACTN</name>
<dbReference type="RefSeq" id="WP_098244355.1">
    <property type="nucleotide sequence ID" value="NZ_CP022685.1"/>
</dbReference>
<evidence type="ECO:0000313" key="3">
    <source>
        <dbReference type="Proteomes" id="UP000221011"/>
    </source>
</evidence>
<feature type="compositionally biased region" description="Basic and acidic residues" evidence="1">
    <location>
        <begin position="1"/>
        <end position="16"/>
    </location>
</feature>
<feature type="region of interest" description="Disordered" evidence="1">
    <location>
        <begin position="1"/>
        <end position="45"/>
    </location>
</feature>
<accession>A0A291QE34</accession>
<dbReference type="AlphaFoldDB" id="A0A291QE34"/>
<keyword evidence="3" id="KW-1185">Reference proteome</keyword>
<gene>
    <name evidence="2" type="ORF">KY5_4953</name>
</gene>
<dbReference type="EMBL" id="CP022685">
    <property type="protein sequence ID" value="ATL29971.1"/>
    <property type="molecule type" value="Genomic_DNA"/>
</dbReference>
<evidence type="ECO:0000313" key="2">
    <source>
        <dbReference type="EMBL" id="ATL29971.1"/>
    </source>
</evidence>
<dbReference type="Proteomes" id="UP000221011">
    <property type="component" value="Chromosome"/>
</dbReference>
<organism evidence="2 3">
    <name type="scientific">Streptomyces formicae</name>
    <dbReference type="NCBI Taxonomy" id="1616117"/>
    <lineage>
        <taxon>Bacteria</taxon>
        <taxon>Bacillati</taxon>
        <taxon>Actinomycetota</taxon>
        <taxon>Actinomycetes</taxon>
        <taxon>Kitasatosporales</taxon>
        <taxon>Streptomycetaceae</taxon>
        <taxon>Streptomyces</taxon>
    </lineage>
</organism>
<evidence type="ECO:0000256" key="1">
    <source>
        <dbReference type="SAM" id="MobiDB-lite"/>
    </source>
</evidence>
<proteinExistence type="predicted"/>